<dbReference type="GO" id="GO:0008235">
    <property type="term" value="F:metalloexopeptidase activity"/>
    <property type="evidence" value="ECO:0007669"/>
    <property type="project" value="InterPro"/>
</dbReference>
<dbReference type="PANTHER" id="PTHR12147">
    <property type="entry name" value="METALLOPEPTIDASE M28 FAMILY MEMBER"/>
    <property type="match status" value="1"/>
</dbReference>
<dbReference type="Proteomes" id="UP000295468">
    <property type="component" value="Unassembled WGS sequence"/>
</dbReference>
<accession>A0A4R6TI82</accession>
<gene>
    <name evidence="2" type="ORF">CLV82_2399</name>
</gene>
<evidence type="ECO:0000313" key="3">
    <source>
        <dbReference type="Proteomes" id="UP000295468"/>
    </source>
</evidence>
<dbReference type="Gene3D" id="3.40.630.10">
    <property type="entry name" value="Zn peptidases"/>
    <property type="match status" value="1"/>
</dbReference>
<dbReference type="InterPro" id="IPR007484">
    <property type="entry name" value="Peptidase_M28"/>
</dbReference>
<organism evidence="2 3">
    <name type="scientific">Zeaxanthinibacter enoshimensis</name>
    <dbReference type="NCBI Taxonomy" id="392009"/>
    <lineage>
        <taxon>Bacteria</taxon>
        <taxon>Pseudomonadati</taxon>
        <taxon>Bacteroidota</taxon>
        <taxon>Flavobacteriia</taxon>
        <taxon>Flavobacteriales</taxon>
        <taxon>Flavobacteriaceae</taxon>
        <taxon>Zeaxanthinibacter</taxon>
    </lineage>
</organism>
<dbReference type="PANTHER" id="PTHR12147:SF26">
    <property type="entry name" value="PEPTIDASE M28 DOMAIN-CONTAINING PROTEIN"/>
    <property type="match status" value="1"/>
</dbReference>
<feature type="domain" description="Peptidase M28" evidence="1">
    <location>
        <begin position="110"/>
        <end position="313"/>
    </location>
</feature>
<name>A0A4R6TI82_9FLAO</name>
<dbReference type="InterPro" id="IPR045175">
    <property type="entry name" value="M28_fam"/>
</dbReference>
<dbReference type="RefSeq" id="WP_243744210.1">
    <property type="nucleotide sequence ID" value="NZ_SNYI01000003.1"/>
</dbReference>
<proteinExistence type="predicted"/>
<comment type="caution">
    <text evidence="2">The sequence shown here is derived from an EMBL/GenBank/DDBJ whole genome shotgun (WGS) entry which is preliminary data.</text>
</comment>
<protein>
    <submittedName>
        <fullName evidence="2">Peptidase M28-like protein</fullName>
    </submittedName>
</protein>
<dbReference type="AlphaFoldDB" id="A0A4R6TI82"/>
<reference evidence="2 3" key="1">
    <citation type="submission" date="2019-03" db="EMBL/GenBank/DDBJ databases">
        <title>Genomic Encyclopedia of Archaeal and Bacterial Type Strains, Phase II (KMG-II): from individual species to whole genera.</title>
        <authorList>
            <person name="Goeker M."/>
        </authorList>
    </citation>
    <scope>NUCLEOTIDE SEQUENCE [LARGE SCALE GENOMIC DNA]</scope>
    <source>
        <strain evidence="2 3">DSM 18435</strain>
    </source>
</reference>
<keyword evidence="3" id="KW-1185">Reference proteome</keyword>
<sequence length="332" mass="36885">MHNSMSNVSSKKIPGTAVLTLLFWGSLFLASCGSIQTSPVAAEKLVTDSTRTRNIMAYLAGDDLQGRETGTPGIEAAADFIIEEFRKYDVLPYFEGYRDTLSNFPETAYNVVGVVPGNDPELKDEYIVIGAHYDHIGVQKEVAGDSIANGANDNASGTTAVMELARYFGRSRTNKRSLIFALFTAEEKGLLGSEHLAQKLKAENLDLYVMLNYEMIGVPMNGKDHLVYLTGYNRSNLAETVNRYSGDKLVGFLPQAEAYNLFRRSDNLAFHEAFMVPSQTFSSFDFTNFDHYHKVGDEASSMNPAFMAQVINKMIPVVERIANAEEREIKYN</sequence>
<dbReference type="GO" id="GO:0006508">
    <property type="term" value="P:proteolysis"/>
    <property type="evidence" value="ECO:0007669"/>
    <property type="project" value="InterPro"/>
</dbReference>
<dbReference type="SUPFAM" id="SSF53187">
    <property type="entry name" value="Zn-dependent exopeptidases"/>
    <property type="match status" value="1"/>
</dbReference>
<dbReference type="CDD" id="cd03877">
    <property type="entry name" value="M28_like"/>
    <property type="match status" value="1"/>
</dbReference>
<evidence type="ECO:0000313" key="2">
    <source>
        <dbReference type="EMBL" id="TDQ28950.1"/>
    </source>
</evidence>
<evidence type="ECO:0000259" key="1">
    <source>
        <dbReference type="Pfam" id="PF04389"/>
    </source>
</evidence>
<dbReference type="EMBL" id="SNYI01000003">
    <property type="protein sequence ID" value="TDQ28950.1"/>
    <property type="molecule type" value="Genomic_DNA"/>
</dbReference>
<dbReference type="Pfam" id="PF04389">
    <property type="entry name" value="Peptidase_M28"/>
    <property type="match status" value="1"/>
</dbReference>